<proteinExistence type="predicted"/>
<evidence type="ECO:0000313" key="3">
    <source>
        <dbReference type="Proteomes" id="UP001500957"/>
    </source>
</evidence>
<keyword evidence="1" id="KW-0732">Signal</keyword>
<dbReference type="SUPFAM" id="SSF50494">
    <property type="entry name" value="Trypsin-like serine proteases"/>
    <property type="match status" value="1"/>
</dbReference>
<reference evidence="2 3" key="1">
    <citation type="journal article" date="2019" name="Int. J. Syst. Evol. Microbiol.">
        <title>The Global Catalogue of Microorganisms (GCM) 10K type strain sequencing project: providing services to taxonomists for standard genome sequencing and annotation.</title>
        <authorList>
            <consortium name="The Broad Institute Genomics Platform"/>
            <consortium name="The Broad Institute Genome Sequencing Center for Infectious Disease"/>
            <person name="Wu L."/>
            <person name="Ma J."/>
        </authorList>
    </citation>
    <scope>NUCLEOTIDE SEQUENCE [LARGE SCALE GENOMIC DNA]</scope>
    <source>
        <strain evidence="2 3">JCM 10671</strain>
    </source>
</reference>
<feature type="chain" id="PRO_5046220177" description="Serine protease" evidence="1">
    <location>
        <begin position="27"/>
        <end position="292"/>
    </location>
</feature>
<sequence length="292" mass="30351">MYRPRRLGALVAGVLVAVTLPGPAAAGPATRPAFGDLSAPIRPGIRTETAGGRCTANFVFTDDRGRVYLGQSGHCSRVPDENAPFDTTTCEFGRQAPLGTRVPLGETGISGRLVYSSWRTMPEVGERDPDTCRYNDFALIQVPASAIGAVNPTVPLFGGPTDLNTDGIRPGDLLTGWGASPLRQGVRLIEPKQTLGVRTHPSGRVHVVYSITPGVPGDSGGPYLDPAGRAVGSLSEITLDPPAGNAITDIARALAYAERHGGVRGLRLVPGTGAFAGPVLLRALLASPDPPP</sequence>
<dbReference type="Proteomes" id="UP001500957">
    <property type="component" value="Unassembled WGS sequence"/>
</dbReference>
<organism evidence="2 3">
    <name type="scientific">Sporichthya brevicatena</name>
    <dbReference type="NCBI Taxonomy" id="171442"/>
    <lineage>
        <taxon>Bacteria</taxon>
        <taxon>Bacillati</taxon>
        <taxon>Actinomycetota</taxon>
        <taxon>Actinomycetes</taxon>
        <taxon>Sporichthyales</taxon>
        <taxon>Sporichthyaceae</taxon>
        <taxon>Sporichthya</taxon>
    </lineage>
</organism>
<protein>
    <recommendedName>
        <fullName evidence="4">Serine protease</fullName>
    </recommendedName>
</protein>
<evidence type="ECO:0000256" key="1">
    <source>
        <dbReference type="SAM" id="SignalP"/>
    </source>
</evidence>
<name>A0ABN1G6F0_9ACTN</name>
<accession>A0ABN1G6F0</accession>
<gene>
    <name evidence="2" type="ORF">GCM10009547_03410</name>
</gene>
<dbReference type="InterPro" id="IPR043504">
    <property type="entry name" value="Peptidase_S1_PA_chymotrypsin"/>
</dbReference>
<comment type="caution">
    <text evidence="2">The sequence shown here is derived from an EMBL/GenBank/DDBJ whole genome shotgun (WGS) entry which is preliminary data.</text>
</comment>
<dbReference type="InterPro" id="IPR009003">
    <property type="entry name" value="Peptidase_S1_PA"/>
</dbReference>
<evidence type="ECO:0000313" key="2">
    <source>
        <dbReference type="EMBL" id="GAA0604812.1"/>
    </source>
</evidence>
<dbReference type="EMBL" id="BAAAHE010000004">
    <property type="protein sequence ID" value="GAA0604812.1"/>
    <property type="molecule type" value="Genomic_DNA"/>
</dbReference>
<keyword evidence="3" id="KW-1185">Reference proteome</keyword>
<evidence type="ECO:0008006" key="4">
    <source>
        <dbReference type="Google" id="ProtNLM"/>
    </source>
</evidence>
<dbReference type="Gene3D" id="2.40.10.10">
    <property type="entry name" value="Trypsin-like serine proteases"/>
    <property type="match status" value="1"/>
</dbReference>
<feature type="signal peptide" evidence="1">
    <location>
        <begin position="1"/>
        <end position="26"/>
    </location>
</feature>
<dbReference type="RefSeq" id="WP_344600915.1">
    <property type="nucleotide sequence ID" value="NZ_BAAAHE010000004.1"/>
</dbReference>